<evidence type="ECO:0000259" key="2">
    <source>
        <dbReference type="Pfam" id="PF13592"/>
    </source>
</evidence>
<dbReference type="Pfam" id="PF13592">
    <property type="entry name" value="HTH_33"/>
    <property type="match status" value="1"/>
</dbReference>
<comment type="caution">
    <text evidence="3">The sequence shown here is derived from an EMBL/GenBank/DDBJ whole genome shotgun (WGS) entry which is preliminary data.</text>
</comment>
<dbReference type="InterPro" id="IPR025959">
    <property type="entry name" value="Winged_HTH_dom"/>
</dbReference>
<dbReference type="Pfam" id="PF06056">
    <property type="entry name" value="Terminase_5"/>
    <property type="match status" value="1"/>
</dbReference>
<evidence type="ECO:0000313" key="3">
    <source>
        <dbReference type="EMBL" id="KEQ21631.1"/>
    </source>
</evidence>
<protein>
    <submittedName>
        <fullName evidence="3">Transposase</fullName>
    </submittedName>
</protein>
<proteinExistence type="predicted"/>
<dbReference type="Proteomes" id="UP000028123">
    <property type="component" value="Unassembled WGS sequence"/>
</dbReference>
<reference evidence="3 4" key="1">
    <citation type="submission" date="2014-06" db="EMBL/GenBank/DDBJ databases">
        <title>Draft genome sequence of Paenibacillus sp. MSt1.</title>
        <authorList>
            <person name="Aw Y.K."/>
            <person name="Ong K.S."/>
            <person name="Gan H.M."/>
            <person name="Lee S.M."/>
        </authorList>
    </citation>
    <scope>NUCLEOTIDE SEQUENCE [LARGE SCALE GENOMIC DNA]</scope>
    <source>
        <strain evidence="3 4">MSt1</strain>
    </source>
</reference>
<evidence type="ECO:0000259" key="1">
    <source>
        <dbReference type="Pfam" id="PF06056"/>
    </source>
</evidence>
<feature type="non-terminal residue" evidence="3">
    <location>
        <position position="1"/>
    </location>
</feature>
<dbReference type="InterPro" id="IPR010332">
    <property type="entry name" value="ATPase_terminase-su_N"/>
</dbReference>
<dbReference type="eggNOG" id="COG3415">
    <property type="taxonomic scope" value="Bacteria"/>
</dbReference>
<dbReference type="SUPFAM" id="SSF46689">
    <property type="entry name" value="Homeodomain-like"/>
    <property type="match status" value="1"/>
</dbReference>
<sequence length="173" mass="20536">SNTEALQEVEQRLKHEKSRRMFERYQTIRLYLLSHDYSQIATSIGRSEYTVKEYVRTYRKHGLDGLIMKFSTGAPERLTKEQQSQLKQTIIDSLPHEVGFPAKFNWTLEIIALYIHREFGRDYSIRGVSKMMHRLGLSYTKPTYTLAAADKEKQKEFVESTFPELKKLRRRRN</sequence>
<name>A0A081NT58_9BACL</name>
<feature type="domain" description="Winged helix-turn helix" evidence="2">
    <location>
        <begin position="106"/>
        <end position="159"/>
    </location>
</feature>
<organism evidence="3 4">
    <name type="scientific">Paenibacillus tyrfis</name>
    <dbReference type="NCBI Taxonomy" id="1501230"/>
    <lineage>
        <taxon>Bacteria</taxon>
        <taxon>Bacillati</taxon>
        <taxon>Bacillota</taxon>
        <taxon>Bacilli</taxon>
        <taxon>Bacillales</taxon>
        <taxon>Paenibacillaceae</taxon>
        <taxon>Paenibacillus</taxon>
    </lineage>
</organism>
<dbReference type="EMBL" id="JNVM01000070">
    <property type="protein sequence ID" value="KEQ21631.1"/>
    <property type="molecule type" value="Genomic_DNA"/>
</dbReference>
<keyword evidence="4" id="KW-1185">Reference proteome</keyword>
<feature type="domain" description="Terminase ATPase subunit N-terminal" evidence="1">
    <location>
        <begin position="23"/>
        <end position="75"/>
    </location>
</feature>
<dbReference type="AlphaFoldDB" id="A0A081NT58"/>
<gene>
    <name evidence="3" type="ORF">ET33_35075</name>
</gene>
<evidence type="ECO:0000313" key="4">
    <source>
        <dbReference type="Proteomes" id="UP000028123"/>
    </source>
</evidence>
<accession>A0A081NT58</accession>
<dbReference type="InterPro" id="IPR009057">
    <property type="entry name" value="Homeodomain-like_sf"/>
</dbReference>